<dbReference type="STRING" id="1537102.L0AX58"/>
<dbReference type="SUPFAM" id="SSF48452">
    <property type="entry name" value="TPR-like"/>
    <property type="match status" value="1"/>
</dbReference>
<evidence type="ECO:0000313" key="6">
    <source>
        <dbReference type="Proteomes" id="UP000031512"/>
    </source>
</evidence>
<dbReference type="KEGG" id="beq:BEWA_030250"/>
<dbReference type="eggNOG" id="KOG1128">
    <property type="taxonomic scope" value="Eukaryota"/>
</dbReference>
<dbReference type="InterPro" id="IPR044244">
    <property type="entry name" value="TTC27/Emw1"/>
</dbReference>
<dbReference type="PROSITE" id="PS50005">
    <property type="entry name" value="TPR"/>
    <property type="match status" value="2"/>
</dbReference>
<dbReference type="InterPro" id="IPR011990">
    <property type="entry name" value="TPR-like_helical_dom_sf"/>
</dbReference>
<name>L0AX58_THEEQ</name>
<accession>L0AX58</accession>
<reference evidence="5 6" key="1">
    <citation type="journal article" date="2012" name="BMC Genomics">
        <title>Comparative genomic analysis and phylogenetic position of Theileria equi.</title>
        <authorList>
            <person name="Kappmeyer L.S."/>
            <person name="Thiagarajan M."/>
            <person name="Herndon D.R."/>
            <person name="Ramsay J.D."/>
            <person name="Caler E."/>
            <person name="Djikeng A."/>
            <person name="Gillespie J.J."/>
            <person name="Lau A.O."/>
            <person name="Roalson E.H."/>
            <person name="Silva J.C."/>
            <person name="Silva M.G."/>
            <person name="Suarez C.E."/>
            <person name="Ueti M.W."/>
            <person name="Nene V.M."/>
            <person name="Mealey R.H."/>
            <person name="Knowles D.P."/>
            <person name="Brayton K.A."/>
        </authorList>
    </citation>
    <scope>NUCLEOTIDE SEQUENCE [LARGE SCALE GENOMIC DNA]</scope>
    <source>
        <strain evidence="5 6">WA</strain>
    </source>
</reference>
<keyword evidence="1" id="KW-0677">Repeat</keyword>
<evidence type="ECO:0000256" key="4">
    <source>
        <dbReference type="SAM" id="MobiDB-lite"/>
    </source>
</evidence>
<protein>
    <submittedName>
        <fullName evidence="5">Tetratricopeptide repeat domain containing protein</fullName>
    </submittedName>
</protein>
<evidence type="ECO:0000256" key="1">
    <source>
        <dbReference type="ARBA" id="ARBA00022737"/>
    </source>
</evidence>
<dbReference type="SMART" id="SM00028">
    <property type="entry name" value="TPR"/>
    <property type="match status" value="3"/>
</dbReference>
<proteinExistence type="predicted"/>
<evidence type="ECO:0000313" key="5">
    <source>
        <dbReference type="EMBL" id="AFZ80172.1"/>
    </source>
</evidence>
<dbReference type="Pfam" id="PF13432">
    <property type="entry name" value="TPR_16"/>
    <property type="match status" value="2"/>
</dbReference>
<gene>
    <name evidence="5" type="ORF">BEWA_030250</name>
</gene>
<feature type="region of interest" description="Disordered" evidence="4">
    <location>
        <begin position="1"/>
        <end position="24"/>
    </location>
</feature>
<dbReference type="Gene3D" id="1.25.40.10">
    <property type="entry name" value="Tetratricopeptide repeat domain"/>
    <property type="match status" value="1"/>
</dbReference>
<dbReference type="PANTHER" id="PTHR16193:SF0">
    <property type="entry name" value="TETRATRICOPEPTIDE REPEAT PROTEIN 27"/>
    <property type="match status" value="1"/>
</dbReference>
<dbReference type="Proteomes" id="UP000031512">
    <property type="component" value="Chromosome 1"/>
</dbReference>
<dbReference type="EMBL" id="CP001669">
    <property type="protein sequence ID" value="AFZ80172.1"/>
    <property type="molecule type" value="Genomic_DNA"/>
</dbReference>
<keyword evidence="2 3" id="KW-0802">TPR repeat</keyword>
<feature type="repeat" description="TPR" evidence="3">
    <location>
        <begin position="720"/>
        <end position="753"/>
    </location>
</feature>
<keyword evidence="6" id="KW-1185">Reference proteome</keyword>
<dbReference type="AlphaFoldDB" id="L0AX58"/>
<evidence type="ECO:0000256" key="3">
    <source>
        <dbReference type="PROSITE-ProRule" id="PRU00339"/>
    </source>
</evidence>
<feature type="repeat" description="TPR" evidence="3">
    <location>
        <begin position="686"/>
        <end position="719"/>
    </location>
</feature>
<evidence type="ECO:0000256" key="2">
    <source>
        <dbReference type="ARBA" id="ARBA00022803"/>
    </source>
</evidence>
<dbReference type="GeneID" id="15803743"/>
<dbReference type="InterPro" id="IPR019734">
    <property type="entry name" value="TPR_rpt"/>
</dbReference>
<sequence>MGQDIHGDRNAVAPGNSGVGSGLKSFSEGERMDLEGARSSILWHFESLLLYPSVKSPQEDLLVSLSGSSDPLKEELEDTLAAIAHVNAADVHRGVLALDGLLGGSVFLPEEGSLKASRGAKGDATQGGNEWLFRHFTEKITKHISKDLDGLEELHVLSALVLCLNIFARVNWLGPPLSVCLEADKCLSEKYARVAKDEEIDPDKLDTLEPNTSISAYGLDLLSKEFAERCILGSPDLKLTNLPDDHPLKGLIKAVIDDLAIDGEVVYSGVHGATYFYTAVILLSTLAREGKRLKSLGIWRSRIAFVWQKIIEDSVHNPCPTLFNASVLGLVEALKRSKVINEDFTINTCDAIIGENVQSDVLQKKENMDGLAPLIISENVVLKCSVTPNVAPHLLLELVQRLPFYNLSRLHDKISNLISKITGFEFEFTGELGIRRKYQQRQLPQLIVKTSSGAKNVPSEHSLQDVAPSNIQLNSLYDDNDILEAPKLENEQVQTLSPFEQVFLLSNGFNRFLTIPEGDELALQYIGAIVTKCLSSSDSKWLITSLALWLRCKTEYNRNKTVERATFQLHSLSENYLEPSPATGSRLEYFWLTNYPSCWDIKREIARRMCNIGSFLTAFEIYKQLHMWEDAIQCLIIADRKEDAKRLVKEQLEQNPTPQLYCFLGDVERNMKHYETAWKISGNRCARAQRSLGVMHFQSGDHQSAIKSLELALAINPMRESSQFLLGCCFLKTENLQGAINAFSRVVALNPESSDAWANMSTAHMNLKSMTSARLCIDQAIKHNPTKWQLWDILLRISVSSREVQSVCNCITKLLDLGKKSIIEPWMVAFLVEYDQKVQRDSTKRSIEATLKHVTTEITDSGEIWEIYCKYLSFNKNYETALEVTFKEYRSIESEIVSKLAVKKNDAESQREHDVSQLKRLTNCLGSMVTLLKRASLETRRKKRGDVISTLEAIKARVDARTPEVHQEFLKEINALIETAEVEDVICVYEDEVVNGAT</sequence>
<dbReference type="VEuPathDB" id="PiroplasmaDB:BEWA_030250"/>
<organism evidence="5 6">
    <name type="scientific">Theileria equi strain WA</name>
    <dbReference type="NCBI Taxonomy" id="1537102"/>
    <lineage>
        <taxon>Eukaryota</taxon>
        <taxon>Sar</taxon>
        <taxon>Alveolata</taxon>
        <taxon>Apicomplexa</taxon>
        <taxon>Aconoidasida</taxon>
        <taxon>Piroplasmida</taxon>
        <taxon>Theileriidae</taxon>
        <taxon>Theileria</taxon>
    </lineage>
</organism>
<dbReference type="PANTHER" id="PTHR16193">
    <property type="entry name" value="TETRATRICOPEPTIDE REPEAT PROTEIN 27"/>
    <property type="match status" value="1"/>
</dbReference>
<dbReference type="RefSeq" id="XP_004829838.1">
    <property type="nucleotide sequence ID" value="XM_004829781.1"/>
</dbReference>
<dbReference type="OrthoDB" id="1936594at2759"/>